<dbReference type="GO" id="GO:0006406">
    <property type="term" value="P:mRNA export from nucleus"/>
    <property type="evidence" value="ECO:0007669"/>
    <property type="project" value="TreeGrafter"/>
</dbReference>
<dbReference type="InterPro" id="IPR037700">
    <property type="entry name" value="NUP88/NUP82"/>
</dbReference>
<feature type="region of interest" description="Disordered" evidence="9">
    <location>
        <begin position="213"/>
        <end position="242"/>
    </location>
</feature>
<name>A0AAN7UVP3_9COLE</name>
<protein>
    <recommendedName>
        <fullName evidence="12">Nuclear pore complex protein Nup88</fullName>
    </recommendedName>
</protein>
<feature type="compositionally biased region" description="Acidic residues" evidence="9">
    <location>
        <begin position="217"/>
        <end position="242"/>
    </location>
</feature>
<keyword evidence="3" id="KW-0509">mRNA transport</keyword>
<proteinExistence type="predicted"/>
<evidence type="ECO:0000313" key="11">
    <source>
        <dbReference type="Proteomes" id="UP001329430"/>
    </source>
</evidence>
<feature type="coiled-coil region" evidence="8">
    <location>
        <begin position="590"/>
        <end position="631"/>
    </location>
</feature>
<dbReference type="InterPro" id="IPR019321">
    <property type="entry name" value="Nucleoporin_Nup88"/>
</dbReference>
<dbReference type="GO" id="GO:0000055">
    <property type="term" value="P:ribosomal large subunit export from nucleus"/>
    <property type="evidence" value="ECO:0007669"/>
    <property type="project" value="InterPro"/>
</dbReference>
<dbReference type="SUPFAM" id="SSF50978">
    <property type="entry name" value="WD40 repeat-like"/>
    <property type="match status" value="1"/>
</dbReference>
<dbReference type="EMBL" id="JAVRBK010000010">
    <property type="protein sequence ID" value="KAK5638860.1"/>
    <property type="molecule type" value="Genomic_DNA"/>
</dbReference>
<keyword evidence="7" id="KW-0539">Nucleus</keyword>
<keyword evidence="8" id="KW-0175">Coiled coil</keyword>
<gene>
    <name evidence="10" type="ORF">RI129_013155</name>
</gene>
<evidence type="ECO:0008006" key="12">
    <source>
        <dbReference type="Google" id="ProtNLM"/>
    </source>
</evidence>
<dbReference type="GO" id="GO:0006606">
    <property type="term" value="P:protein import into nucleus"/>
    <property type="evidence" value="ECO:0007669"/>
    <property type="project" value="TreeGrafter"/>
</dbReference>
<comment type="subcellular location">
    <subcellularLocation>
        <location evidence="1">Nucleus</location>
        <location evidence="1">Nuclear pore complex</location>
    </subcellularLocation>
</comment>
<keyword evidence="4" id="KW-0653">Protein transport</keyword>
<dbReference type="InterPro" id="IPR036322">
    <property type="entry name" value="WD40_repeat_dom_sf"/>
</dbReference>
<reference evidence="10 11" key="1">
    <citation type="journal article" date="2024" name="Insects">
        <title>An Improved Chromosome-Level Genome Assembly of the Firefly Pyrocoelia pectoralis.</title>
        <authorList>
            <person name="Fu X."/>
            <person name="Meyer-Rochow V.B."/>
            <person name="Ballantyne L."/>
            <person name="Zhu X."/>
        </authorList>
    </citation>
    <scope>NUCLEOTIDE SEQUENCE [LARGE SCALE GENOMIC DNA]</scope>
    <source>
        <strain evidence="10">XCY_ONT2</strain>
    </source>
</reference>
<sequence>MSLTDYLKLNKHKLFENLRKSLPSSIIKTQNVLTVNDGVLFVWDFQDNCVLTLNIKAVHSRNDESIPHQILLPTSSSRFSVELLRANSTNTLLVVAGGSGVLVLELPERCPPYGNFSNNKEIVYCRSHSLDEHLLLSNPSIEVRQVRFHPASPNQTHIMVLTSDNTMRFYNMENSSAVALGVYAVGKRPKGVMPGSKAFFLGLFGETAIDFDFGPPEVDEPSLFDEEKEEDEESSSNEYDRDEESVILRKFNEMKLHGTVIKENAKNVHWPIFLLDGLGAVFVITIDLKNDVTPRVRGPLPTWPAYDQSYTNDACALLCHTSTPPVLSVATINGTISHSIVLPFDDDKENKLRRRNRDLKYSDEPDRAMYTFETLELELGLATTNDLSDYCCPVFLHKDESRVGHYFASHEAGVHAISVPVVENMAQILNGPDDENFMERLVNDSSTVDYVLCTKMATSSKVNPVIGFSVYYNPTSMIALLGKGQLVSMLLLSFTPLPCTYDLLPEDIESFKSPLKKMLSEPFDMQIYKILRQATSQPILKLSGTENLSQQECYELLQRATKVFKEEHFKYYEEAREEIEKRVKVLKMLKNFQTTELQKLMKERQNLQAKAENLAEKYEDIKDKQELFKKRCERLLIMALKAKGEPSDAELQFVDELKSSQKKVEMFITSINKLKNQNKYQEVQMVNWHKEQNKKETGLASVQSQTIKANLQDMTNQISTMMNEITEYKKKLGLK</sequence>
<dbReference type="PANTHER" id="PTHR13257:SF0">
    <property type="entry name" value="NUCLEAR PORE COMPLEX PROTEIN NUP88"/>
    <property type="match status" value="1"/>
</dbReference>
<evidence type="ECO:0000256" key="4">
    <source>
        <dbReference type="ARBA" id="ARBA00022927"/>
    </source>
</evidence>
<evidence type="ECO:0000256" key="9">
    <source>
        <dbReference type="SAM" id="MobiDB-lite"/>
    </source>
</evidence>
<dbReference type="Proteomes" id="UP001329430">
    <property type="component" value="Chromosome 10"/>
</dbReference>
<dbReference type="GO" id="GO:0000056">
    <property type="term" value="P:ribosomal small subunit export from nucleus"/>
    <property type="evidence" value="ECO:0007669"/>
    <property type="project" value="InterPro"/>
</dbReference>
<evidence type="ECO:0000313" key="10">
    <source>
        <dbReference type="EMBL" id="KAK5638860.1"/>
    </source>
</evidence>
<evidence type="ECO:0000256" key="1">
    <source>
        <dbReference type="ARBA" id="ARBA00004567"/>
    </source>
</evidence>
<evidence type="ECO:0000256" key="5">
    <source>
        <dbReference type="ARBA" id="ARBA00023010"/>
    </source>
</evidence>
<keyword evidence="5" id="KW-0811">Translocation</keyword>
<dbReference type="GO" id="GO:0005643">
    <property type="term" value="C:nuclear pore"/>
    <property type="evidence" value="ECO:0007669"/>
    <property type="project" value="UniProtKB-SubCell"/>
</dbReference>
<evidence type="ECO:0000256" key="2">
    <source>
        <dbReference type="ARBA" id="ARBA00022448"/>
    </source>
</evidence>
<keyword evidence="11" id="KW-1185">Reference proteome</keyword>
<dbReference type="Pfam" id="PF10168">
    <property type="entry name" value="Nup88"/>
    <property type="match status" value="1"/>
</dbReference>
<evidence type="ECO:0000256" key="6">
    <source>
        <dbReference type="ARBA" id="ARBA00023132"/>
    </source>
</evidence>
<comment type="caution">
    <text evidence="10">The sequence shown here is derived from an EMBL/GenBank/DDBJ whole genome shotgun (WGS) entry which is preliminary data.</text>
</comment>
<organism evidence="10 11">
    <name type="scientific">Pyrocoelia pectoralis</name>
    <dbReference type="NCBI Taxonomy" id="417401"/>
    <lineage>
        <taxon>Eukaryota</taxon>
        <taxon>Metazoa</taxon>
        <taxon>Ecdysozoa</taxon>
        <taxon>Arthropoda</taxon>
        <taxon>Hexapoda</taxon>
        <taxon>Insecta</taxon>
        <taxon>Pterygota</taxon>
        <taxon>Neoptera</taxon>
        <taxon>Endopterygota</taxon>
        <taxon>Coleoptera</taxon>
        <taxon>Polyphaga</taxon>
        <taxon>Elateriformia</taxon>
        <taxon>Elateroidea</taxon>
        <taxon>Lampyridae</taxon>
        <taxon>Lampyrinae</taxon>
        <taxon>Pyrocoelia</taxon>
    </lineage>
</organism>
<dbReference type="GO" id="GO:0017056">
    <property type="term" value="F:structural constituent of nuclear pore"/>
    <property type="evidence" value="ECO:0007669"/>
    <property type="project" value="InterPro"/>
</dbReference>
<evidence type="ECO:0000256" key="8">
    <source>
        <dbReference type="SAM" id="Coils"/>
    </source>
</evidence>
<accession>A0AAN7UVP3</accession>
<evidence type="ECO:0000256" key="7">
    <source>
        <dbReference type="ARBA" id="ARBA00023242"/>
    </source>
</evidence>
<keyword evidence="2" id="KW-0813">Transport</keyword>
<dbReference type="AlphaFoldDB" id="A0AAN7UVP3"/>
<dbReference type="PANTHER" id="PTHR13257">
    <property type="entry name" value="NUCLEOPORIN NUP84-RELATED"/>
    <property type="match status" value="1"/>
</dbReference>
<keyword evidence="6" id="KW-0906">Nuclear pore complex</keyword>
<evidence type="ECO:0000256" key="3">
    <source>
        <dbReference type="ARBA" id="ARBA00022816"/>
    </source>
</evidence>